<dbReference type="EMBL" id="SJPI01000001">
    <property type="protein sequence ID" value="TWT54938.1"/>
    <property type="molecule type" value="Genomic_DNA"/>
</dbReference>
<proteinExistence type="predicted"/>
<accession>A0A5C5WWH7</accession>
<dbReference type="AlphaFoldDB" id="A0A5C5WWH7"/>
<keyword evidence="2" id="KW-1185">Reference proteome</keyword>
<reference evidence="1 2" key="1">
    <citation type="submission" date="2019-02" db="EMBL/GenBank/DDBJ databases">
        <title>Deep-cultivation of Planctomycetes and their phenomic and genomic characterization uncovers novel biology.</title>
        <authorList>
            <person name="Wiegand S."/>
            <person name="Jogler M."/>
            <person name="Boedeker C."/>
            <person name="Pinto D."/>
            <person name="Vollmers J."/>
            <person name="Rivas-Marin E."/>
            <person name="Kohn T."/>
            <person name="Peeters S.H."/>
            <person name="Heuer A."/>
            <person name="Rast P."/>
            <person name="Oberbeckmann S."/>
            <person name="Bunk B."/>
            <person name="Jeske O."/>
            <person name="Meyerdierks A."/>
            <person name="Storesund J.E."/>
            <person name="Kallscheuer N."/>
            <person name="Luecker S."/>
            <person name="Lage O.M."/>
            <person name="Pohl T."/>
            <person name="Merkel B.J."/>
            <person name="Hornburger P."/>
            <person name="Mueller R.-W."/>
            <person name="Bruemmer F."/>
            <person name="Labrenz M."/>
            <person name="Spormann A.M."/>
            <person name="Op Den Camp H."/>
            <person name="Overmann J."/>
            <person name="Amann R."/>
            <person name="Jetten M.S.M."/>
            <person name="Mascher T."/>
            <person name="Medema M.H."/>
            <person name="Devos D.P."/>
            <person name="Kaster A.-K."/>
            <person name="Ovreas L."/>
            <person name="Rohde M."/>
            <person name="Galperin M.Y."/>
            <person name="Jogler C."/>
        </authorList>
    </citation>
    <scope>NUCLEOTIDE SEQUENCE [LARGE SCALE GENOMIC DNA]</scope>
    <source>
        <strain evidence="1 2">Pla22</strain>
    </source>
</reference>
<name>A0A5C5WWH7_9BACT</name>
<evidence type="ECO:0000313" key="1">
    <source>
        <dbReference type="EMBL" id="TWT54938.1"/>
    </source>
</evidence>
<organism evidence="1 2">
    <name type="scientific">Rubripirellula amarantea</name>
    <dbReference type="NCBI Taxonomy" id="2527999"/>
    <lineage>
        <taxon>Bacteria</taxon>
        <taxon>Pseudomonadati</taxon>
        <taxon>Planctomycetota</taxon>
        <taxon>Planctomycetia</taxon>
        <taxon>Pirellulales</taxon>
        <taxon>Pirellulaceae</taxon>
        <taxon>Rubripirellula</taxon>
    </lineage>
</organism>
<dbReference type="Proteomes" id="UP000316598">
    <property type="component" value="Unassembled WGS sequence"/>
</dbReference>
<comment type="caution">
    <text evidence="1">The sequence shown here is derived from an EMBL/GenBank/DDBJ whole genome shotgun (WGS) entry which is preliminary data.</text>
</comment>
<evidence type="ECO:0000313" key="2">
    <source>
        <dbReference type="Proteomes" id="UP000316598"/>
    </source>
</evidence>
<protein>
    <submittedName>
        <fullName evidence="1">Uncharacterized protein</fullName>
    </submittedName>
</protein>
<gene>
    <name evidence="1" type="ORF">Pla22_25920</name>
</gene>
<sequence>MDLDTLRFGASQEVDYGRGCKVITSEAHPDGLVLVFDGEGNGITQHDFAAKLIGRTISGELIVGFSKLTNFQLP</sequence>